<dbReference type="PANTHER" id="PTHR10622">
    <property type="entry name" value="HET DOMAIN-CONTAINING PROTEIN"/>
    <property type="match status" value="1"/>
</dbReference>
<organism evidence="3">
    <name type="scientific">Dichomitus squalens</name>
    <dbReference type="NCBI Taxonomy" id="114155"/>
    <lineage>
        <taxon>Eukaryota</taxon>
        <taxon>Fungi</taxon>
        <taxon>Dikarya</taxon>
        <taxon>Basidiomycota</taxon>
        <taxon>Agaricomycotina</taxon>
        <taxon>Agaricomycetes</taxon>
        <taxon>Polyporales</taxon>
        <taxon>Polyporaceae</taxon>
        <taxon>Dichomitus</taxon>
    </lineage>
</organism>
<dbReference type="Pfam" id="PF26640">
    <property type="entry name" value="DUF8212"/>
    <property type="match status" value="1"/>
</dbReference>
<gene>
    <name evidence="3" type="ORF">BD311DRAFT_534264</name>
</gene>
<reference evidence="3" key="1">
    <citation type="submission" date="2019-01" db="EMBL/GenBank/DDBJ databases">
        <title>Draft genome sequences of three monokaryotic isolates of the white-rot basidiomycete fungus Dichomitus squalens.</title>
        <authorList>
            <consortium name="DOE Joint Genome Institute"/>
            <person name="Lopez S.C."/>
            <person name="Andreopoulos B."/>
            <person name="Pangilinan J."/>
            <person name="Lipzen A."/>
            <person name="Riley R."/>
            <person name="Ahrendt S."/>
            <person name="Ng V."/>
            <person name="Barry K."/>
            <person name="Daum C."/>
            <person name="Grigoriev I.V."/>
            <person name="Hilden K.S."/>
            <person name="Makela M.R."/>
            <person name="de Vries R.P."/>
        </authorList>
    </citation>
    <scope>NUCLEOTIDE SEQUENCE [LARGE SCALE GENOMIC DNA]</scope>
    <source>
        <strain evidence="3">OM18370.1</strain>
    </source>
</reference>
<dbReference type="Proteomes" id="UP000292957">
    <property type="component" value="Unassembled WGS sequence"/>
</dbReference>
<evidence type="ECO:0000259" key="2">
    <source>
        <dbReference type="Pfam" id="PF26640"/>
    </source>
</evidence>
<dbReference type="OrthoDB" id="10316752at2759"/>
<evidence type="ECO:0000313" key="3">
    <source>
        <dbReference type="EMBL" id="TBU24884.1"/>
    </source>
</evidence>
<dbReference type="EMBL" id="ML143471">
    <property type="protein sequence ID" value="TBU24884.1"/>
    <property type="molecule type" value="Genomic_DNA"/>
</dbReference>
<protein>
    <submittedName>
        <fullName evidence="3">HET-domain-containing protein</fullName>
    </submittedName>
</protein>
<dbReference type="PANTHER" id="PTHR10622:SF10">
    <property type="entry name" value="HET DOMAIN-CONTAINING PROTEIN"/>
    <property type="match status" value="1"/>
</dbReference>
<dbReference type="Pfam" id="PF06985">
    <property type="entry name" value="HET"/>
    <property type="match status" value="1"/>
</dbReference>
<proteinExistence type="predicted"/>
<dbReference type="AlphaFoldDB" id="A0A4Q9MC65"/>
<sequence>MWLLSTDRAELRYFSRNFDADGGYAILSHTWEGSEQTFQHVRAIGERCRLAGTNPRDDPELSPKIRECCILAERYGYDWAWVDSCCIDKSSSSELSEALNSMYRWYSDAEVCYAYLADVPDGCVLDAPNSPFRKSRWHTRGWTLQELIAPAFLVFLSQEWHELGDRGSLANLLQQITRIPALIFTRETRPADYSVAVRMHWASRRKTAREEDEAYCLMGLFGVSLPTNYGEGEKAFLRLQYEIMRNIPDTSIFAFGYKVPHSELDQQGFALKPDPRARLTSRSQCLLAFSPRQFNIEASYTPERGANIRGAQPGGDQIADTSPFGAVELPRISVTSNEVELRLPVVDIDGISVAVLLCEDADGHLGLLLTRDPRAIDSTRPRYYTGIESRRSDSGPGNRVRLATLGRDLNHLRFNGKRIEAKWRTIYIVPSPPEWLSPGSTNAQLTINCTSGSPFRLPHWLVSRFVALQFRVWEDIRTPEFVRMTIMRTRRAERIWLDLGQCQRDTGAPPRHWSKVTISHESNYMRHTTVSQSHTCSEHHIDSWPAWSKDFGDADRTVRLSFTPCKRSPETTRVVHIELFGRVYAEMLLEANVSFPSPDGRHKGMQLVQT</sequence>
<evidence type="ECO:0000259" key="1">
    <source>
        <dbReference type="Pfam" id="PF06985"/>
    </source>
</evidence>
<feature type="domain" description="Heterokaryon incompatibility" evidence="1">
    <location>
        <begin position="24"/>
        <end position="118"/>
    </location>
</feature>
<name>A0A4Q9MC65_9APHY</name>
<accession>A0A4Q9MC65</accession>
<dbReference type="InterPro" id="IPR010730">
    <property type="entry name" value="HET"/>
</dbReference>
<feature type="domain" description="DUF8212" evidence="2">
    <location>
        <begin position="234"/>
        <end position="297"/>
    </location>
</feature>
<dbReference type="InterPro" id="IPR058525">
    <property type="entry name" value="DUF8212"/>
</dbReference>